<dbReference type="Pfam" id="PF03160">
    <property type="entry name" value="Calx-beta"/>
    <property type="match status" value="2"/>
</dbReference>
<dbReference type="InterPro" id="IPR038081">
    <property type="entry name" value="CalX-like_sf"/>
</dbReference>
<feature type="domain" description="Calx-beta" evidence="6">
    <location>
        <begin position="155"/>
        <end position="267"/>
    </location>
</feature>
<organism evidence="7 8">
    <name type="scientific">Dawidia cretensis</name>
    <dbReference type="NCBI Taxonomy" id="2782350"/>
    <lineage>
        <taxon>Bacteria</taxon>
        <taxon>Pseudomonadati</taxon>
        <taxon>Bacteroidota</taxon>
        <taxon>Cytophagia</taxon>
        <taxon>Cytophagales</taxon>
        <taxon>Chryseotaleaceae</taxon>
        <taxon>Dawidia</taxon>
    </lineage>
</organism>
<evidence type="ECO:0000256" key="5">
    <source>
        <dbReference type="SAM" id="SignalP"/>
    </source>
</evidence>
<keyword evidence="4" id="KW-0813">Transport</keyword>
<keyword evidence="2" id="KW-0677">Repeat</keyword>
<dbReference type="AlphaFoldDB" id="A0AAP2GSU2"/>
<dbReference type="Proteomes" id="UP001319080">
    <property type="component" value="Unassembled WGS sequence"/>
</dbReference>
<feature type="signal peptide" evidence="5">
    <location>
        <begin position="1"/>
        <end position="25"/>
    </location>
</feature>
<feature type="domain" description="Calx-beta" evidence="6">
    <location>
        <begin position="34"/>
        <end position="153"/>
    </location>
</feature>
<evidence type="ECO:0000256" key="3">
    <source>
        <dbReference type="ARBA" id="ARBA00022837"/>
    </source>
</evidence>
<feature type="chain" id="PRO_5043028821" description="Calx-beta domain-containing protein" evidence="5">
    <location>
        <begin position="26"/>
        <end position="451"/>
    </location>
</feature>
<dbReference type="PANTHER" id="PTHR11878:SF65">
    <property type="entry name" value="NA_CA-EXCHANGE PROTEIN, ISOFORM G"/>
    <property type="match status" value="1"/>
</dbReference>
<dbReference type="InterPro" id="IPR051171">
    <property type="entry name" value="CaCA"/>
</dbReference>
<dbReference type="InterPro" id="IPR003644">
    <property type="entry name" value="Calx_beta"/>
</dbReference>
<evidence type="ECO:0000256" key="2">
    <source>
        <dbReference type="ARBA" id="ARBA00022737"/>
    </source>
</evidence>
<dbReference type="GO" id="GO:0016020">
    <property type="term" value="C:membrane"/>
    <property type="evidence" value="ECO:0007669"/>
    <property type="project" value="InterPro"/>
</dbReference>
<comment type="caution">
    <text evidence="7">The sequence shown here is derived from an EMBL/GenBank/DDBJ whole genome shotgun (WGS) entry which is preliminary data.</text>
</comment>
<dbReference type="RefSeq" id="WP_254083149.1">
    <property type="nucleotide sequence ID" value="NZ_JAHESE010000002.1"/>
</dbReference>
<dbReference type="Gene3D" id="2.60.40.2030">
    <property type="match status" value="2"/>
</dbReference>
<evidence type="ECO:0000256" key="1">
    <source>
        <dbReference type="ARBA" id="ARBA00022729"/>
    </source>
</evidence>
<keyword evidence="3" id="KW-0106">Calcium</keyword>
<evidence type="ECO:0000313" key="8">
    <source>
        <dbReference type="Proteomes" id="UP001319080"/>
    </source>
</evidence>
<dbReference type="PROSITE" id="PS51257">
    <property type="entry name" value="PROKAR_LIPOPROTEIN"/>
    <property type="match status" value="1"/>
</dbReference>
<dbReference type="PANTHER" id="PTHR11878">
    <property type="entry name" value="SODIUM/CALCIUM EXCHANGER"/>
    <property type="match status" value="1"/>
</dbReference>
<protein>
    <recommendedName>
        <fullName evidence="6">Calx-beta domain-containing protein</fullName>
    </recommendedName>
</protein>
<dbReference type="SUPFAM" id="SSF141072">
    <property type="entry name" value="CalX-like"/>
    <property type="match status" value="2"/>
</dbReference>
<keyword evidence="4" id="KW-0406">Ion transport</keyword>
<dbReference type="GO" id="GO:0007154">
    <property type="term" value="P:cell communication"/>
    <property type="evidence" value="ECO:0007669"/>
    <property type="project" value="InterPro"/>
</dbReference>
<name>A0AAP2GSU2_9BACT</name>
<reference evidence="7 8" key="1">
    <citation type="submission" date="2021-05" db="EMBL/GenBank/DDBJ databases">
        <title>A Polyphasic approach of four new species of the genus Ohtaekwangia: Ohtaekwangia histidinii sp. nov., Ohtaekwangia cretensis sp. nov., Ohtaekwangia indiensis sp. nov., Ohtaekwangia reichenbachii sp. nov. from diverse environment.</title>
        <authorList>
            <person name="Octaviana S."/>
        </authorList>
    </citation>
    <scope>NUCLEOTIDE SEQUENCE [LARGE SCALE GENOMIC DNA]</scope>
    <source>
        <strain evidence="7 8">PWU5</strain>
    </source>
</reference>
<gene>
    <name evidence="7" type="ORF">KK062_04985</name>
</gene>
<dbReference type="EMBL" id="JAHESE010000002">
    <property type="protein sequence ID" value="MBT1707563.1"/>
    <property type="molecule type" value="Genomic_DNA"/>
</dbReference>
<evidence type="ECO:0000313" key="7">
    <source>
        <dbReference type="EMBL" id="MBT1707563.1"/>
    </source>
</evidence>
<proteinExistence type="predicted"/>
<evidence type="ECO:0000259" key="6">
    <source>
        <dbReference type="Pfam" id="PF03160"/>
    </source>
</evidence>
<dbReference type="GO" id="GO:0030001">
    <property type="term" value="P:metal ion transport"/>
    <property type="evidence" value="ECO:0007669"/>
    <property type="project" value="TreeGrafter"/>
</dbReference>
<accession>A0AAP2GSU2</accession>
<keyword evidence="8" id="KW-1185">Reference proteome</keyword>
<keyword evidence="1 5" id="KW-0732">Signal</keyword>
<evidence type="ECO:0000256" key="4">
    <source>
        <dbReference type="ARBA" id="ARBA00023065"/>
    </source>
</evidence>
<sequence>MRNPYPITKSLLALAIVGVSLSACKDDDSEPTPRATLSFEKSTVSAGEGSGVVTVNIVLDRGAAEDMTVSYTLAGTAVDKLTAAGAAADYEIIGDHGEVDIKKGETSGAIEIQIVSDGAYEGNETIDITLDDVDVDNVDIAENNTTKVTILDDEDEGDVVQISFDETSIVTSEDVTELSVVLNLSKPAPERLVLNYTLDGSALDSLFAFENDASFLADYYVVNGEGGEIVIEKGATTATIDLFIYTDIFLEDDETIEISLTSNSVAAAVDQEPVEIQVNQQDGRVIQLEWEDSGADMDLLLWAADPGEDLKRFFSSAFGFTDRPETIIIPDVLELPDADFGVSPIYFSGTDNELNFLVAHATFADGDFLDDVTVKEAKYTLNNINNTWDQQTGGQIPLVAQTFTKRDGVYGNISGITVAGEGSRRTSTKPAPADVRHRSARLQNTVRSFNR</sequence>